<dbReference type="EMBL" id="BORJ01000007">
    <property type="protein sequence ID" value="GIN96947.1"/>
    <property type="molecule type" value="Genomic_DNA"/>
</dbReference>
<protein>
    <submittedName>
        <fullName evidence="1">Uncharacterized protein</fullName>
    </submittedName>
</protein>
<reference evidence="1 2" key="1">
    <citation type="submission" date="2021-03" db="EMBL/GenBank/DDBJ databases">
        <title>Antimicrobial resistance genes in bacteria isolated from Japanese honey, and their potential for conferring macrolide and lincosamide resistance in the American foulbrood pathogen Paenibacillus larvae.</title>
        <authorList>
            <person name="Okamoto M."/>
            <person name="Kumagai M."/>
            <person name="Kanamori H."/>
            <person name="Takamatsu D."/>
        </authorList>
    </citation>
    <scope>NUCLEOTIDE SEQUENCE [LARGE SCALE GENOMIC DNA]</scope>
    <source>
        <strain evidence="1 2">J6TS1</strain>
    </source>
</reference>
<accession>A0ABQ4KY32</accession>
<evidence type="ECO:0000313" key="2">
    <source>
        <dbReference type="Proteomes" id="UP000680670"/>
    </source>
</evidence>
<sequence>MLRIDLSVLQPKFPDCITRTIKTLENKGLYLVIILLIYNMVL</sequence>
<name>A0ABQ4KY32_SIMTE</name>
<comment type="caution">
    <text evidence="1">The sequence shown here is derived from an EMBL/GenBank/DDBJ whole genome shotgun (WGS) entry which is preliminary data.</text>
</comment>
<proteinExistence type="predicted"/>
<gene>
    <name evidence="1" type="ORF">J6TS1_28170</name>
</gene>
<evidence type="ECO:0000313" key="1">
    <source>
        <dbReference type="EMBL" id="GIN96947.1"/>
    </source>
</evidence>
<dbReference type="Proteomes" id="UP000680670">
    <property type="component" value="Unassembled WGS sequence"/>
</dbReference>
<organism evidence="1 2">
    <name type="scientific">Siminovitchia terrae</name>
    <name type="common">Bacillus terrae</name>
    <dbReference type="NCBI Taxonomy" id="1914933"/>
    <lineage>
        <taxon>Bacteria</taxon>
        <taxon>Bacillati</taxon>
        <taxon>Bacillota</taxon>
        <taxon>Bacilli</taxon>
        <taxon>Bacillales</taxon>
        <taxon>Bacillaceae</taxon>
        <taxon>Siminovitchia</taxon>
    </lineage>
</organism>
<keyword evidence="2" id="KW-1185">Reference proteome</keyword>